<comment type="caution">
    <text evidence="3">The sequence shown here is derived from an EMBL/GenBank/DDBJ whole genome shotgun (WGS) entry which is preliminary data.</text>
</comment>
<protein>
    <submittedName>
        <fullName evidence="3">MOSC domain-containing protein</fullName>
    </submittedName>
</protein>
<dbReference type="SUPFAM" id="SSF50800">
    <property type="entry name" value="PK beta-barrel domain-like"/>
    <property type="match status" value="1"/>
</dbReference>
<dbReference type="Proteomes" id="UP000481583">
    <property type="component" value="Unassembled WGS sequence"/>
</dbReference>
<gene>
    <name evidence="3" type="ORF">G5C51_11375</name>
</gene>
<name>A0A6G4TZT5_9ACTN</name>
<dbReference type="AlphaFoldDB" id="A0A6G4TZT5"/>
<dbReference type="EMBL" id="JAAKZV010000036">
    <property type="protein sequence ID" value="NGN64501.1"/>
    <property type="molecule type" value="Genomic_DNA"/>
</dbReference>
<dbReference type="PROSITE" id="PS51340">
    <property type="entry name" value="MOSC"/>
    <property type="match status" value="1"/>
</dbReference>
<dbReference type="InterPro" id="IPR005303">
    <property type="entry name" value="MOCOS_middle"/>
</dbReference>
<dbReference type="GO" id="GO:0030151">
    <property type="term" value="F:molybdenum ion binding"/>
    <property type="evidence" value="ECO:0007669"/>
    <property type="project" value="InterPro"/>
</dbReference>
<evidence type="ECO:0000259" key="2">
    <source>
        <dbReference type="PROSITE" id="PS51384"/>
    </source>
</evidence>
<dbReference type="RefSeq" id="WP_165235948.1">
    <property type="nucleotide sequence ID" value="NZ_JAAKZV010000036.1"/>
</dbReference>
<evidence type="ECO:0000313" key="3">
    <source>
        <dbReference type="EMBL" id="NGN64501.1"/>
    </source>
</evidence>
<organism evidence="3 4">
    <name type="scientific">Streptomyces coryli</name>
    <dbReference type="NCBI Taxonomy" id="1128680"/>
    <lineage>
        <taxon>Bacteria</taxon>
        <taxon>Bacillati</taxon>
        <taxon>Actinomycetota</taxon>
        <taxon>Actinomycetes</taxon>
        <taxon>Kitasatosporales</taxon>
        <taxon>Streptomycetaceae</taxon>
        <taxon>Streptomyces</taxon>
    </lineage>
</organism>
<dbReference type="Gene3D" id="2.40.30.10">
    <property type="entry name" value="Translation factors"/>
    <property type="match status" value="1"/>
</dbReference>
<dbReference type="SUPFAM" id="SSF63380">
    <property type="entry name" value="Riboflavin synthase domain-like"/>
    <property type="match status" value="1"/>
</dbReference>
<evidence type="ECO:0000313" key="4">
    <source>
        <dbReference type="Proteomes" id="UP000481583"/>
    </source>
</evidence>
<dbReference type="InterPro" id="IPR017938">
    <property type="entry name" value="Riboflavin_synthase-like_b-brl"/>
</dbReference>
<accession>A0A6G4TZT5</accession>
<proteinExistence type="predicted"/>
<dbReference type="InterPro" id="IPR005302">
    <property type="entry name" value="MoCF_Sase_C"/>
</dbReference>
<dbReference type="InterPro" id="IPR017927">
    <property type="entry name" value="FAD-bd_FR_type"/>
</dbReference>
<keyword evidence="4" id="KW-1185">Reference proteome</keyword>
<dbReference type="Gene3D" id="2.40.33.20">
    <property type="entry name" value="PK beta-barrel domain-like"/>
    <property type="match status" value="1"/>
</dbReference>
<dbReference type="PROSITE" id="PS51384">
    <property type="entry name" value="FAD_FR"/>
    <property type="match status" value="1"/>
</dbReference>
<dbReference type="Pfam" id="PF03476">
    <property type="entry name" value="MOSC_N"/>
    <property type="match status" value="1"/>
</dbReference>
<evidence type="ECO:0000259" key="1">
    <source>
        <dbReference type="PROSITE" id="PS51340"/>
    </source>
</evidence>
<reference evidence="3 4" key="1">
    <citation type="submission" date="2020-02" db="EMBL/GenBank/DDBJ databases">
        <title>Whole-genome analyses of novel actinobacteria.</title>
        <authorList>
            <person name="Sahin N."/>
        </authorList>
    </citation>
    <scope>NUCLEOTIDE SEQUENCE [LARGE SCALE GENOMIC DNA]</scope>
    <source>
        <strain evidence="3 4">A7024</strain>
    </source>
</reference>
<dbReference type="GO" id="GO:0030170">
    <property type="term" value="F:pyridoxal phosphate binding"/>
    <property type="evidence" value="ECO:0007669"/>
    <property type="project" value="InterPro"/>
</dbReference>
<dbReference type="Pfam" id="PF03473">
    <property type="entry name" value="MOSC"/>
    <property type="match status" value="1"/>
</dbReference>
<sequence>MTDLAELARLVRYPVKGMPGQDLAGARVRAGGGVPHDRTVALVAGRGQEHLPRCGQWAPTKTFLNLTSTPELLRCRVDLVEETGVLRLGHPERESLAIPLDRPGVLATIDWFAGAGEAPATLVRAADGGYWDDPDGTVSLINLATVDALADAVGTPVDPLRFRGNLYLSGLPAWAELGLVGERIAIGDVELEVLHPINRCRATAVNPADARRDLPVPAELNARFGHVFCGLRARVVMGGTLTVGAALSRTGDTITPVPTDGGPPPARWPRPARIAARSAQPPDAIALWLDDPLHGLRPAPQPGQQLRVHAADGAGPLWRSYPIGDHDGPRLQITVPSAGPGDRLATLLHADATPGEELIISGPYGRA</sequence>
<dbReference type="InterPro" id="IPR011037">
    <property type="entry name" value="Pyrv_Knase-like_insert_dom_sf"/>
</dbReference>
<feature type="domain" description="FAD-binding FR-type" evidence="2">
    <location>
        <begin position="267"/>
        <end position="367"/>
    </location>
</feature>
<feature type="domain" description="MOSC" evidence="1">
    <location>
        <begin position="98"/>
        <end position="250"/>
    </location>
</feature>
<dbReference type="GO" id="GO:0016491">
    <property type="term" value="F:oxidoreductase activity"/>
    <property type="evidence" value="ECO:0007669"/>
    <property type="project" value="InterPro"/>
</dbReference>